<evidence type="ECO:0000313" key="1">
    <source>
        <dbReference type="EMBL" id="MDP0589608.1"/>
    </source>
</evidence>
<dbReference type="AlphaFoldDB" id="A0AA90NX81"/>
<evidence type="ECO:0000313" key="2">
    <source>
        <dbReference type="Proteomes" id="UP001178148"/>
    </source>
</evidence>
<proteinExistence type="predicted"/>
<dbReference type="Proteomes" id="UP001178148">
    <property type="component" value="Unassembled WGS sequence"/>
</dbReference>
<dbReference type="EMBL" id="JASXSV010000017">
    <property type="protein sequence ID" value="MDP0589608.1"/>
    <property type="molecule type" value="Genomic_DNA"/>
</dbReference>
<organism evidence="1 2">
    <name type="scientific">Candidatus Endonucleibacter bathymodioli</name>
    <dbReference type="NCBI Taxonomy" id="539814"/>
    <lineage>
        <taxon>Bacteria</taxon>
        <taxon>Pseudomonadati</taxon>
        <taxon>Pseudomonadota</taxon>
        <taxon>Gammaproteobacteria</taxon>
        <taxon>Oceanospirillales</taxon>
        <taxon>Endozoicomonadaceae</taxon>
        <taxon>Candidatus Endonucleibacter</taxon>
    </lineage>
</organism>
<sequence>MQPAKEALNKVILPQEGIYKVLILLDSRLRWDYERGFNQRLPKESLTESPKPSTKKASYKGLVKNAVQVFTLLGLANLYMLRGRLGVNPPKTRQ</sequence>
<accession>A0AA90NX81</accession>
<comment type="caution">
    <text evidence="1">The sequence shown here is derived from an EMBL/GenBank/DDBJ whole genome shotgun (WGS) entry which is preliminary data.</text>
</comment>
<protein>
    <submittedName>
        <fullName evidence="1">Uncharacterized protein</fullName>
    </submittedName>
</protein>
<keyword evidence="2" id="KW-1185">Reference proteome</keyword>
<name>A0AA90NX81_9GAMM</name>
<reference evidence="1 2" key="1">
    <citation type="journal article" date="2023" name="bioRxiv">
        <title>An intranuclear bacterial parasite of deep-sea mussels expresses apoptosis inhibitors acquired from its host.</title>
        <authorList>
            <person name="Gonzalez Porras M.A."/>
            <person name="Assie A."/>
            <person name="Tietjen M."/>
            <person name="Violette M."/>
            <person name="Kleiner M."/>
            <person name="Gruber-Vodicka H."/>
            <person name="Dubilier N."/>
            <person name="Leisch N."/>
        </authorList>
    </citation>
    <scope>NUCLEOTIDE SEQUENCE [LARGE SCALE GENOMIC DNA]</scope>
    <source>
        <strain evidence="1">IAP13</strain>
    </source>
</reference>
<gene>
    <name evidence="1" type="ORF">QS748_10625</name>
</gene>